<dbReference type="EMBL" id="AP014961">
    <property type="protein sequence ID" value="BAS92412.1"/>
    <property type="molecule type" value="Genomic_DNA"/>
</dbReference>
<dbReference type="AlphaFoldDB" id="A0A0P0WI95"/>
<accession>A0A0P0WI95</accession>
<reference evidence="2" key="1">
    <citation type="journal article" date="2005" name="Nature">
        <title>The map-based sequence of the rice genome.</title>
        <authorList>
            <consortium name="International rice genome sequencing project (IRGSP)"/>
            <person name="Matsumoto T."/>
            <person name="Wu J."/>
            <person name="Kanamori H."/>
            <person name="Katayose Y."/>
            <person name="Fujisawa M."/>
            <person name="Namiki N."/>
            <person name="Mizuno H."/>
            <person name="Yamamoto K."/>
            <person name="Antonio B.A."/>
            <person name="Baba T."/>
            <person name="Sakata K."/>
            <person name="Nagamura Y."/>
            <person name="Aoki H."/>
            <person name="Arikawa K."/>
            <person name="Arita K."/>
            <person name="Bito T."/>
            <person name="Chiden Y."/>
            <person name="Fujitsuka N."/>
            <person name="Fukunaka R."/>
            <person name="Hamada M."/>
            <person name="Harada C."/>
            <person name="Hayashi A."/>
            <person name="Hijishita S."/>
            <person name="Honda M."/>
            <person name="Hosokawa S."/>
            <person name="Ichikawa Y."/>
            <person name="Idonuma A."/>
            <person name="Iijima M."/>
            <person name="Ikeda M."/>
            <person name="Ikeno M."/>
            <person name="Ito K."/>
            <person name="Ito S."/>
            <person name="Ito T."/>
            <person name="Ito Y."/>
            <person name="Ito Y."/>
            <person name="Iwabuchi A."/>
            <person name="Kamiya K."/>
            <person name="Karasawa W."/>
            <person name="Kurita K."/>
            <person name="Katagiri S."/>
            <person name="Kikuta A."/>
            <person name="Kobayashi H."/>
            <person name="Kobayashi N."/>
            <person name="Machita K."/>
            <person name="Maehara T."/>
            <person name="Masukawa M."/>
            <person name="Mizubayashi T."/>
            <person name="Mukai Y."/>
            <person name="Nagasaki H."/>
            <person name="Nagata Y."/>
            <person name="Naito S."/>
            <person name="Nakashima M."/>
            <person name="Nakama Y."/>
            <person name="Nakamichi Y."/>
            <person name="Nakamura M."/>
            <person name="Meguro A."/>
            <person name="Negishi M."/>
            <person name="Ohta I."/>
            <person name="Ohta T."/>
            <person name="Okamoto M."/>
            <person name="Ono N."/>
            <person name="Saji S."/>
            <person name="Sakaguchi M."/>
            <person name="Sakai K."/>
            <person name="Shibata M."/>
            <person name="Shimokawa T."/>
            <person name="Song J."/>
            <person name="Takazaki Y."/>
            <person name="Terasawa K."/>
            <person name="Tsugane M."/>
            <person name="Tsuji K."/>
            <person name="Ueda S."/>
            <person name="Waki K."/>
            <person name="Yamagata H."/>
            <person name="Yamamoto M."/>
            <person name="Yamamoto S."/>
            <person name="Yamane H."/>
            <person name="Yoshiki S."/>
            <person name="Yoshihara R."/>
            <person name="Yukawa K."/>
            <person name="Zhong H."/>
            <person name="Yano M."/>
            <person name="Yuan Q."/>
            <person name="Ouyang S."/>
            <person name="Liu J."/>
            <person name="Jones K.M."/>
            <person name="Gansberger K."/>
            <person name="Moffat K."/>
            <person name="Hill J."/>
            <person name="Bera J."/>
            <person name="Fadrosh D."/>
            <person name="Jin S."/>
            <person name="Johri S."/>
            <person name="Kim M."/>
            <person name="Overton L."/>
            <person name="Reardon M."/>
            <person name="Tsitrin T."/>
            <person name="Vuong H."/>
            <person name="Weaver B."/>
            <person name="Ciecko A."/>
            <person name="Tallon L."/>
            <person name="Jackson J."/>
            <person name="Pai G."/>
            <person name="Aken S.V."/>
            <person name="Utterback T."/>
            <person name="Reidmuller S."/>
            <person name="Feldblyum T."/>
            <person name="Hsiao J."/>
            <person name="Zismann V."/>
            <person name="Iobst S."/>
            <person name="de Vazeille A.R."/>
            <person name="Buell C.R."/>
            <person name="Ying K."/>
            <person name="Li Y."/>
            <person name="Lu T."/>
            <person name="Huang Y."/>
            <person name="Zhao Q."/>
            <person name="Feng Q."/>
            <person name="Zhang L."/>
            <person name="Zhu J."/>
            <person name="Weng Q."/>
            <person name="Mu J."/>
            <person name="Lu Y."/>
            <person name="Fan D."/>
            <person name="Liu Y."/>
            <person name="Guan J."/>
            <person name="Zhang Y."/>
            <person name="Yu S."/>
            <person name="Liu X."/>
            <person name="Zhang Y."/>
            <person name="Hong G."/>
            <person name="Han B."/>
            <person name="Choisne N."/>
            <person name="Demange N."/>
            <person name="Orjeda G."/>
            <person name="Samain S."/>
            <person name="Cattolico L."/>
            <person name="Pelletier E."/>
            <person name="Couloux A."/>
            <person name="Segurens B."/>
            <person name="Wincker P."/>
            <person name="D'Hont A."/>
            <person name="Scarpelli C."/>
            <person name="Weissenbach J."/>
            <person name="Salanoubat M."/>
            <person name="Quetier F."/>
            <person name="Yu Y."/>
            <person name="Kim H.R."/>
            <person name="Rambo T."/>
            <person name="Currie J."/>
            <person name="Collura K."/>
            <person name="Luo M."/>
            <person name="Yang T."/>
            <person name="Ammiraju J.S.S."/>
            <person name="Engler F."/>
            <person name="Soderlund C."/>
            <person name="Wing R.A."/>
            <person name="Palmer L.E."/>
            <person name="de la Bastide M."/>
            <person name="Spiegel L."/>
            <person name="Nascimento L."/>
            <person name="Zutavern T."/>
            <person name="O'Shaughnessy A."/>
            <person name="Dike S."/>
            <person name="Dedhia N."/>
            <person name="Preston R."/>
            <person name="Balija V."/>
            <person name="McCombie W.R."/>
            <person name="Chow T."/>
            <person name="Chen H."/>
            <person name="Chung M."/>
            <person name="Chen C."/>
            <person name="Shaw J."/>
            <person name="Wu H."/>
            <person name="Hsiao K."/>
            <person name="Chao Y."/>
            <person name="Chu M."/>
            <person name="Cheng C."/>
            <person name="Hour A."/>
            <person name="Lee P."/>
            <person name="Lin S."/>
            <person name="Lin Y."/>
            <person name="Liou J."/>
            <person name="Liu S."/>
            <person name="Hsing Y."/>
            <person name="Raghuvanshi S."/>
            <person name="Mohanty A."/>
            <person name="Bharti A.K."/>
            <person name="Gaur A."/>
            <person name="Gupta V."/>
            <person name="Kumar D."/>
            <person name="Ravi V."/>
            <person name="Vij S."/>
            <person name="Kapur A."/>
            <person name="Khurana P."/>
            <person name="Khurana P."/>
            <person name="Khurana J.P."/>
            <person name="Tyagi A.K."/>
            <person name="Gaikwad K."/>
            <person name="Singh A."/>
            <person name="Dalal V."/>
            <person name="Srivastava S."/>
            <person name="Dixit A."/>
            <person name="Pal A.K."/>
            <person name="Ghazi I.A."/>
            <person name="Yadav M."/>
            <person name="Pandit A."/>
            <person name="Bhargava A."/>
            <person name="Sureshbabu K."/>
            <person name="Batra K."/>
            <person name="Sharma T.R."/>
            <person name="Mohapatra T."/>
            <person name="Singh N.K."/>
            <person name="Messing J."/>
            <person name="Nelson A.B."/>
            <person name="Fuks G."/>
            <person name="Kavchok S."/>
            <person name="Keizer G."/>
            <person name="Linton E."/>
            <person name="Llaca V."/>
            <person name="Song R."/>
            <person name="Tanyolac B."/>
            <person name="Young S."/>
            <person name="Ho-Il K."/>
            <person name="Hahn J.H."/>
            <person name="Sangsakoo G."/>
            <person name="Vanavichit A."/>
            <person name="de Mattos Luiz.A.T."/>
            <person name="Zimmer P.D."/>
            <person name="Malone G."/>
            <person name="Dellagostin O."/>
            <person name="de Oliveira A.C."/>
            <person name="Bevan M."/>
            <person name="Bancroft I."/>
            <person name="Minx P."/>
            <person name="Cordum H."/>
            <person name="Wilson R."/>
            <person name="Cheng Z."/>
            <person name="Jin W."/>
            <person name="Jiang J."/>
            <person name="Leong S.A."/>
            <person name="Iwama H."/>
            <person name="Gojobori T."/>
            <person name="Itoh T."/>
            <person name="Niimura Y."/>
            <person name="Fujii Y."/>
            <person name="Habara T."/>
            <person name="Sakai H."/>
            <person name="Sato Y."/>
            <person name="Wilson G."/>
            <person name="Kumar K."/>
            <person name="McCouch S."/>
            <person name="Juretic N."/>
            <person name="Hoen D."/>
            <person name="Wright S."/>
            <person name="Bruskiewich R."/>
            <person name="Bureau T."/>
            <person name="Miyao A."/>
            <person name="Hirochika H."/>
            <person name="Nishikawa T."/>
            <person name="Kadowaki K."/>
            <person name="Sugiura M."/>
            <person name="Burr B."/>
            <person name="Sasaki T."/>
        </authorList>
    </citation>
    <scope>NUCLEOTIDE SEQUENCE [LARGE SCALE GENOMIC DNA]</scope>
    <source>
        <strain evidence="2">cv. Nipponbare</strain>
    </source>
</reference>
<gene>
    <name evidence="1" type="ordered locus">Os05g0162350</name>
    <name evidence="1" type="ORF">OSNPB_050162350</name>
</gene>
<keyword evidence="2" id="KW-1185">Reference proteome</keyword>
<evidence type="ECO:0000313" key="1">
    <source>
        <dbReference type="EMBL" id="BAS92412.1"/>
    </source>
</evidence>
<protein>
    <submittedName>
        <fullName evidence="1">Os05g0162350 protein</fullName>
    </submittedName>
</protein>
<sequence length="71" mass="7115">MGDFGESTCAALGVAGAWIGEGLNSDLSSGSGFDLLASMLSIGLSIDSNSPLNFSISAIRFLTSGSSLLNI</sequence>
<dbReference type="Gramene" id="Os05t0162350-00">
    <property type="protein sequence ID" value="Os05t0162350-00"/>
    <property type="gene ID" value="Os05g0162350"/>
</dbReference>
<organism evidence="1 2">
    <name type="scientific">Oryza sativa subsp. japonica</name>
    <name type="common">Rice</name>
    <dbReference type="NCBI Taxonomy" id="39947"/>
    <lineage>
        <taxon>Eukaryota</taxon>
        <taxon>Viridiplantae</taxon>
        <taxon>Streptophyta</taxon>
        <taxon>Embryophyta</taxon>
        <taxon>Tracheophyta</taxon>
        <taxon>Spermatophyta</taxon>
        <taxon>Magnoliopsida</taxon>
        <taxon>Liliopsida</taxon>
        <taxon>Poales</taxon>
        <taxon>Poaceae</taxon>
        <taxon>BOP clade</taxon>
        <taxon>Oryzoideae</taxon>
        <taxon>Oryzeae</taxon>
        <taxon>Oryzinae</taxon>
        <taxon>Oryza</taxon>
        <taxon>Oryza sativa</taxon>
    </lineage>
</organism>
<dbReference type="PaxDb" id="39947-A0A0P0WI95"/>
<evidence type="ECO:0000313" key="2">
    <source>
        <dbReference type="Proteomes" id="UP000059680"/>
    </source>
</evidence>
<name>A0A0P0WI95_ORYSJ</name>
<dbReference type="Proteomes" id="UP000059680">
    <property type="component" value="Chromosome 5"/>
</dbReference>
<reference evidence="1 2" key="2">
    <citation type="journal article" date="2013" name="Plant Cell Physiol.">
        <title>Rice Annotation Project Database (RAP-DB): an integrative and interactive database for rice genomics.</title>
        <authorList>
            <person name="Sakai H."/>
            <person name="Lee S.S."/>
            <person name="Tanaka T."/>
            <person name="Numa H."/>
            <person name="Kim J."/>
            <person name="Kawahara Y."/>
            <person name="Wakimoto H."/>
            <person name="Yang C.C."/>
            <person name="Iwamoto M."/>
            <person name="Abe T."/>
            <person name="Yamada Y."/>
            <person name="Muto A."/>
            <person name="Inokuchi H."/>
            <person name="Ikemura T."/>
            <person name="Matsumoto T."/>
            <person name="Sasaki T."/>
            <person name="Itoh T."/>
        </authorList>
    </citation>
    <scope>NUCLEOTIDE SEQUENCE [LARGE SCALE GENOMIC DNA]</scope>
    <source>
        <strain evidence="2">cv. Nipponbare</strain>
    </source>
</reference>
<dbReference type="InParanoid" id="A0A0P0WI95"/>
<proteinExistence type="predicted"/>
<reference evidence="1 2" key="3">
    <citation type="journal article" date="2013" name="Rice">
        <title>Improvement of the Oryza sativa Nipponbare reference genome using next generation sequence and optical map data.</title>
        <authorList>
            <person name="Kawahara Y."/>
            <person name="de la Bastide M."/>
            <person name="Hamilton J.P."/>
            <person name="Kanamori H."/>
            <person name="McCombie W.R."/>
            <person name="Ouyang S."/>
            <person name="Schwartz D.C."/>
            <person name="Tanaka T."/>
            <person name="Wu J."/>
            <person name="Zhou S."/>
            <person name="Childs K.L."/>
            <person name="Davidson R.M."/>
            <person name="Lin H."/>
            <person name="Quesada-Ocampo L."/>
            <person name="Vaillancourt B."/>
            <person name="Sakai H."/>
            <person name="Lee S.S."/>
            <person name="Kim J."/>
            <person name="Numa H."/>
            <person name="Itoh T."/>
            <person name="Buell C.R."/>
            <person name="Matsumoto T."/>
        </authorList>
    </citation>
    <scope>NUCLEOTIDE SEQUENCE [LARGE SCALE GENOMIC DNA]</scope>
    <source>
        <strain evidence="2">cv. Nipponbare</strain>
    </source>
</reference>